<reference evidence="2" key="1">
    <citation type="journal article" date="2014" name="Int. J. Syst. Evol. Microbiol.">
        <title>Complete genome sequence of Corynebacterium casei LMG S-19264T (=DSM 44701T), isolated from a smear-ripened cheese.</title>
        <authorList>
            <consortium name="US DOE Joint Genome Institute (JGI-PGF)"/>
            <person name="Walter F."/>
            <person name="Albersmeier A."/>
            <person name="Kalinowski J."/>
            <person name="Ruckert C."/>
        </authorList>
    </citation>
    <scope>NUCLEOTIDE SEQUENCE</scope>
    <source>
        <strain evidence="2">CGMCC 1.15760</strain>
    </source>
</reference>
<organism evidence="2 3">
    <name type="scientific">Lysinibacillus alkalisoli</name>
    <dbReference type="NCBI Taxonomy" id="1911548"/>
    <lineage>
        <taxon>Bacteria</taxon>
        <taxon>Bacillati</taxon>
        <taxon>Bacillota</taxon>
        <taxon>Bacilli</taxon>
        <taxon>Bacillales</taxon>
        <taxon>Bacillaceae</taxon>
        <taxon>Lysinibacillus</taxon>
    </lineage>
</organism>
<evidence type="ECO:0000256" key="1">
    <source>
        <dbReference type="SAM" id="Phobius"/>
    </source>
</evidence>
<comment type="caution">
    <text evidence="2">The sequence shown here is derived from an EMBL/GenBank/DDBJ whole genome shotgun (WGS) entry which is preliminary data.</text>
</comment>
<dbReference type="AlphaFoldDB" id="A0A917LIA1"/>
<accession>A0A917LIA1</accession>
<dbReference type="Proteomes" id="UP000616608">
    <property type="component" value="Unassembled WGS sequence"/>
</dbReference>
<feature type="transmembrane region" description="Helical" evidence="1">
    <location>
        <begin position="65"/>
        <end position="91"/>
    </location>
</feature>
<keyword evidence="1" id="KW-1133">Transmembrane helix</keyword>
<feature type="transmembrane region" description="Helical" evidence="1">
    <location>
        <begin position="12"/>
        <end position="32"/>
    </location>
</feature>
<dbReference type="EMBL" id="BMJT01000006">
    <property type="protein sequence ID" value="GGG26306.1"/>
    <property type="molecule type" value="Genomic_DNA"/>
</dbReference>
<gene>
    <name evidence="2" type="ORF">GCM10007425_21130</name>
</gene>
<keyword evidence="1" id="KW-0472">Membrane</keyword>
<dbReference type="RefSeq" id="WP_188615020.1">
    <property type="nucleotide sequence ID" value="NZ_BMJT01000006.1"/>
</dbReference>
<feature type="transmembrane region" description="Helical" evidence="1">
    <location>
        <begin position="38"/>
        <end position="58"/>
    </location>
</feature>
<sequence length="157" mass="18005">MVQKNDAVKKLMIGWLFMATTYTIICLSFFAAEDYDKRALSLSLILVPYVIGAIYYAVFCKNKTALFYTLGLLLPCFIERLMIYGASAYYYHISLFYPKKIMRTIADEGSNIGMMHYETVANFANTIVFFNWHYVIGGTLFTILLTMVLTAFQKSPK</sequence>
<name>A0A917LIA1_9BACI</name>
<reference evidence="2" key="2">
    <citation type="submission" date="2020-09" db="EMBL/GenBank/DDBJ databases">
        <authorList>
            <person name="Sun Q."/>
            <person name="Zhou Y."/>
        </authorList>
    </citation>
    <scope>NUCLEOTIDE SEQUENCE</scope>
    <source>
        <strain evidence="2">CGMCC 1.15760</strain>
    </source>
</reference>
<keyword evidence="1" id="KW-0812">Transmembrane</keyword>
<feature type="transmembrane region" description="Helical" evidence="1">
    <location>
        <begin position="132"/>
        <end position="152"/>
    </location>
</feature>
<evidence type="ECO:0000313" key="3">
    <source>
        <dbReference type="Proteomes" id="UP000616608"/>
    </source>
</evidence>
<protein>
    <submittedName>
        <fullName evidence="2">Uncharacterized protein</fullName>
    </submittedName>
</protein>
<evidence type="ECO:0000313" key="2">
    <source>
        <dbReference type="EMBL" id="GGG26306.1"/>
    </source>
</evidence>
<keyword evidence="3" id="KW-1185">Reference proteome</keyword>
<proteinExistence type="predicted"/>